<name>A0ABQ7AL45_BRACR</name>
<dbReference type="PANTHER" id="PTHR46422">
    <property type="entry name" value="SERINE/THREONINE-PROTEIN PHOSPHATASE BSL3"/>
    <property type="match status" value="1"/>
</dbReference>
<evidence type="ECO:0000256" key="4">
    <source>
        <dbReference type="SAM" id="MobiDB-lite"/>
    </source>
</evidence>
<organism evidence="6 7">
    <name type="scientific">Brassica cretica</name>
    <name type="common">Mustard</name>
    <dbReference type="NCBI Taxonomy" id="69181"/>
    <lineage>
        <taxon>Eukaryota</taxon>
        <taxon>Viridiplantae</taxon>
        <taxon>Streptophyta</taxon>
        <taxon>Embryophyta</taxon>
        <taxon>Tracheophyta</taxon>
        <taxon>Spermatophyta</taxon>
        <taxon>Magnoliopsida</taxon>
        <taxon>eudicotyledons</taxon>
        <taxon>Gunneridae</taxon>
        <taxon>Pentapetalae</taxon>
        <taxon>rosids</taxon>
        <taxon>malvids</taxon>
        <taxon>Brassicales</taxon>
        <taxon>Brassicaceae</taxon>
        <taxon>Brassiceae</taxon>
        <taxon>Brassica</taxon>
    </lineage>
</organism>
<dbReference type="EMBL" id="QGKV02002055">
    <property type="protein sequence ID" value="KAF3498587.1"/>
    <property type="molecule type" value="Genomic_DNA"/>
</dbReference>
<dbReference type="PANTHER" id="PTHR46422:SF7">
    <property type="entry name" value="SERINE_THREONINE-PROTEIN PHOSPHATASE BSL2-RELATED"/>
    <property type="match status" value="1"/>
</dbReference>
<feature type="domain" description="Histone deacetylase" evidence="5">
    <location>
        <begin position="290"/>
        <end position="469"/>
    </location>
</feature>
<dbReference type="SUPFAM" id="SSF52768">
    <property type="entry name" value="Arginase/deacetylase"/>
    <property type="match status" value="1"/>
</dbReference>
<evidence type="ECO:0000313" key="6">
    <source>
        <dbReference type="EMBL" id="KAF3498587.1"/>
    </source>
</evidence>
<gene>
    <name evidence="6" type="ORF">DY000_02058044</name>
</gene>
<comment type="caution">
    <text evidence="6">The sequence shown here is derived from an EMBL/GenBank/DDBJ whole genome shotgun (WGS) entry which is preliminary data.</text>
</comment>
<evidence type="ECO:0000259" key="5">
    <source>
        <dbReference type="Pfam" id="PF00850"/>
    </source>
</evidence>
<proteinExistence type="predicted"/>
<accession>A0ABQ7AL45</accession>
<protein>
    <recommendedName>
        <fullName evidence="5">Histone deacetylase domain-containing protein</fullName>
    </recommendedName>
</protein>
<dbReference type="Gene3D" id="3.40.800.20">
    <property type="entry name" value="Histone deacetylase domain"/>
    <property type="match status" value="1"/>
</dbReference>
<reference evidence="6 7" key="1">
    <citation type="journal article" date="2020" name="BMC Genomics">
        <title>Intraspecific diversification of the crop wild relative Brassica cretica Lam. using demographic model selection.</title>
        <authorList>
            <person name="Kioukis A."/>
            <person name="Michalopoulou V.A."/>
            <person name="Briers L."/>
            <person name="Pirintsos S."/>
            <person name="Studholme D.J."/>
            <person name="Pavlidis P."/>
            <person name="Sarris P.F."/>
        </authorList>
    </citation>
    <scope>NUCLEOTIDE SEQUENCE [LARGE SCALE GENOMIC DNA]</scope>
    <source>
        <strain evidence="7">cv. PFS-1207/04</strain>
    </source>
</reference>
<keyword evidence="7" id="KW-1185">Reference proteome</keyword>
<dbReference type="InterPro" id="IPR000286">
    <property type="entry name" value="HDACs"/>
</dbReference>
<keyword evidence="2" id="KW-0678">Repressor</keyword>
<comment type="cofactor">
    <cofactor evidence="1">
        <name>Zn(2+)</name>
        <dbReference type="ChEBI" id="CHEBI:29105"/>
    </cofactor>
</comment>
<sequence length="555" mass="58607">MLSKKRPVKLFPFIAGMLCFLDNRCTLLILDTAAGVWCDTKSVVTSPRTGRYSADAAGGDASVELTRRCRHAAAAVGDLIFIYGGLRGGVLLDGLLVAEDLSAAETTYAASHAAAAAATNSPPGRLPGRYGFSDERNRELADSAADGAVVLGSPVAPPVNGDMYTDISSENAVLPGTRRTSKGVEYLVEASAAEAEAISATLAAAKARQVNGEVELPDSGGETSPSGTPTFSLKPDSMGSTGGTPAGIRLHHRAVVVAAETGGALGGMVRQLSIDQFENEGRRVSYGTPENYINKLIEADKSGERREISAGTFMSPGSWEAALLAAGTTLSAMQHILNSHGKIAYALVRPPGHHSQPTQADGYCFLNNAALAVKLALDSGQCSRVAVVDIDVHYGNGTAEGFYRSDKVLTVSLHMNHGSWGSSHPQRGSVDEIGEGVGLGYNLNVPLPNGTGDEGYEYAVNELVVPAVRRRIGQIIREMAEEHSNGRLLMVQEGGYHVTYAAYCLHAMLEGVLKIPEPHLSDPVAYYPEDEAVAVEAVKSIKRYHSECVPFLRGT</sequence>
<evidence type="ECO:0000256" key="2">
    <source>
        <dbReference type="ARBA" id="ARBA00022491"/>
    </source>
</evidence>
<evidence type="ECO:0000256" key="1">
    <source>
        <dbReference type="ARBA" id="ARBA00001947"/>
    </source>
</evidence>
<dbReference type="Proteomes" id="UP000266723">
    <property type="component" value="Unassembled WGS sequence"/>
</dbReference>
<keyword evidence="3" id="KW-0156">Chromatin regulator</keyword>
<dbReference type="Pfam" id="PF00850">
    <property type="entry name" value="Hist_deacetyl"/>
    <property type="match status" value="1"/>
</dbReference>
<dbReference type="PRINTS" id="PR01270">
    <property type="entry name" value="HDASUPER"/>
</dbReference>
<feature type="compositionally biased region" description="Polar residues" evidence="4">
    <location>
        <begin position="221"/>
        <end position="231"/>
    </location>
</feature>
<evidence type="ECO:0000256" key="3">
    <source>
        <dbReference type="ARBA" id="ARBA00022853"/>
    </source>
</evidence>
<dbReference type="InterPro" id="IPR023696">
    <property type="entry name" value="Ureohydrolase_dom_sf"/>
</dbReference>
<dbReference type="InterPro" id="IPR037138">
    <property type="entry name" value="His_deacetylse_dom_sf"/>
</dbReference>
<dbReference type="InterPro" id="IPR023801">
    <property type="entry name" value="His_deacetylse_dom"/>
</dbReference>
<evidence type="ECO:0000313" key="7">
    <source>
        <dbReference type="Proteomes" id="UP000266723"/>
    </source>
</evidence>
<feature type="region of interest" description="Disordered" evidence="4">
    <location>
        <begin position="214"/>
        <end position="240"/>
    </location>
</feature>